<dbReference type="CDD" id="cd07493">
    <property type="entry name" value="Peptidases_S8_9"/>
    <property type="match status" value="1"/>
</dbReference>
<proteinExistence type="inferred from homology"/>
<dbReference type="InterPro" id="IPR026444">
    <property type="entry name" value="Secre_tail"/>
</dbReference>
<dbReference type="PANTHER" id="PTHR43399">
    <property type="entry name" value="SUBTILISIN-RELATED"/>
    <property type="match status" value="1"/>
</dbReference>
<dbReference type="Gene3D" id="3.40.50.200">
    <property type="entry name" value="Peptidase S8/S53 domain"/>
    <property type="match status" value="1"/>
</dbReference>
<name>A0A1H3SG50_9BACT</name>
<comment type="caution">
    <text evidence="8">The sequence shown here is derived from an EMBL/GenBank/DDBJ whole genome shotgun (WGS) entry which is preliminary data.</text>
</comment>
<dbReference type="Pfam" id="PF00082">
    <property type="entry name" value="Peptidase_S8"/>
    <property type="match status" value="1"/>
</dbReference>
<feature type="active site" description="Charge relay system" evidence="5">
    <location>
        <position position="222"/>
    </location>
</feature>
<dbReference type="RefSeq" id="WP_019598823.1">
    <property type="nucleotide sequence ID" value="NZ_FNQC01000011.1"/>
</dbReference>
<evidence type="ECO:0000259" key="7">
    <source>
        <dbReference type="Pfam" id="PF18962"/>
    </source>
</evidence>
<feature type="domain" description="Peptidase S8/S53" evidence="6">
    <location>
        <begin position="172"/>
        <end position="446"/>
    </location>
</feature>
<dbReference type="SUPFAM" id="SSF52743">
    <property type="entry name" value="Subtilisin-like"/>
    <property type="match status" value="1"/>
</dbReference>
<keyword evidence="9" id="KW-1185">Reference proteome</keyword>
<protein>
    <submittedName>
        <fullName evidence="8">Por secretion system C-terminal sorting domain-containing protein</fullName>
    </submittedName>
</protein>
<dbReference type="InterPro" id="IPR036852">
    <property type="entry name" value="Peptidase_S8/S53_dom_sf"/>
</dbReference>
<dbReference type="InterPro" id="IPR051048">
    <property type="entry name" value="Peptidase_S8/S53_subtilisin"/>
</dbReference>
<dbReference type="InterPro" id="IPR017317">
    <property type="entry name" value="Pept_S8_subtilisin_bacteroid-2"/>
</dbReference>
<dbReference type="PANTHER" id="PTHR43399:SF4">
    <property type="entry name" value="CELL WALL-ASSOCIATED PROTEASE"/>
    <property type="match status" value="1"/>
</dbReference>
<dbReference type="Pfam" id="PF18962">
    <property type="entry name" value="Por_Secre_tail"/>
    <property type="match status" value="1"/>
</dbReference>
<sequence length="548" mass="60257">MGKIKVVLFFFVLILLSQTAFGQNRYAVHFKFKPQESFTLSNPFEYLTAGAIDRRTNQNIPIDSLDLPVSQKYIDGIKPFTQEILFKSQWMNAAIVVANEIEVGNIQSLPFVDKVVLAAPGFNPSGRMDNRSNDRTGLKLSLKFRSKKVNTPFDFQNELLGIQNMHEMGFKGKGITVAVFDAGFPGVDNIPALSHLFTNNQIIGSKDFVHTWNDNVFTKNQHGTNVLSLIASDDPQLLLAGAPEANYILCITEEVSTEYRIEEYNWVKAAEYADSLGVDIINSSLGYLDFDDKTMDYTADSLDGETAIITKGATIAANKGILVITSAGNYGSKGMSSLTAPADAKGVLSIGAVQDNLQMAGFSSQGPTADGRIKPELSTYGVGVYLLRPDGSLSRSNGTSFSAPQIAALAAGLWGARPEWSKDELIDNLIKGATMSDQPDNFVGYGIPNFTKSYYGEILEIVNVEKELEWKVYPNPLEGHDLSILFGDQLVGEFALYDLSGRNIYKRQVQRLSNREAFQVNLPGLISGIYVVEMQSGRDLKNTKLIKR</sequence>
<evidence type="ECO:0000313" key="8">
    <source>
        <dbReference type="EMBL" id="SDZ36531.1"/>
    </source>
</evidence>
<evidence type="ECO:0000256" key="4">
    <source>
        <dbReference type="ARBA" id="ARBA00022825"/>
    </source>
</evidence>
<dbReference type="EMBL" id="FNQC01000011">
    <property type="protein sequence ID" value="SDZ36531.1"/>
    <property type="molecule type" value="Genomic_DNA"/>
</dbReference>
<dbReference type="Proteomes" id="UP000199663">
    <property type="component" value="Unassembled WGS sequence"/>
</dbReference>
<dbReference type="InterPro" id="IPR000209">
    <property type="entry name" value="Peptidase_S8/S53_dom"/>
</dbReference>
<dbReference type="PROSITE" id="PS51892">
    <property type="entry name" value="SUBTILASE"/>
    <property type="match status" value="1"/>
</dbReference>
<organism evidence="8 9">
    <name type="scientific">Rhodonellum ikkaensis</name>
    <dbReference type="NCBI Taxonomy" id="336829"/>
    <lineage>
        <taxon>Bacteria</taxon>
        <taxon>Pseudomonadati</taxon>
        <taxon>Bacteroidota</taxon>
        <taxon>Cytophagia</taxon>
        <taxon>Cytophagales</taxon>
        <taxon>Cytophagaceae</taxon>
        <taxon>Rhodonellum</taxon>
    </lineage>
</organism>
<dbReference type="NCBIfam" id="TIGR04183">
    <property type="entry name" value="Por_Secre_tail"/>
    <property type="match status" value="1"/>
</dbReference>
<keyword evidence="3 5" id="KW-0378">Hydrolase</keyword>
<feature type="domain" description="Secretion system C-terminal sorting" evidence="7">
    <location>
        <begin position="472"/>
        <end position="546"/>
    </location>
</feature>
<evidence type="ECO:0000259" key="6">
    <source>
        <dbReference type="Pfam" id="PF00082"/>
    </source>
</evidence>
<reference evidence="8 9" key="1">
    <citation type="submission" date="2016-10" db="EMBL/GenBank/DDBJ databases">
        <authorList>
            <person name="Varghese N."/>
            <person name="Submissions S."/>
        </authorList>
    </citation>
    <scope>NUCLEOTIDE SEQUENCE [LARGE SCALE GENOMIC DNA]</scope>
    <source>
        <strain evidence="8 9">DSM 17997</strain>
    </source>
</reference>
<dbReference type="PRINTS" id="PR00723">
    <property type="entry name" value="SUBTILISIN"/>
</dbReference>
<feature type="active site" description="Charge relay system" evidence="5">
    <location>
        <position position="400"/>
    </location>
</feature>
<gene>
    <name evidence="8" type="ORF">SAMN05444412_111114</name>
</gene>
<evidence type="ECO:0000313" key="9">
    <source>
        <dbReference type="Proteomes" id="UP000199663"/>
    </source>
</evidence>
<comment type="similarity">
    <text evidence="1 5">Belongs to the peptidase S8 family.</text>
</comment>
<evidence type="ECO:0000256" key="1">
    <source>
        <dbReference type="ARBA" id="ARBA00011073"/>
    </source>
</evidence>
<dbReference type="InterPro" id="IPR015500">
    <property type="entry name" value="Peptidase_S8_subtilisin-rel"/>
</dbReference>
<keyword evidence="4 5" id="KW-0720">Serine protease</keyword>
<dbReference type="PIRSF" id="PIRSF037903">
    <property type="entry name" value="Subtilisin_rel_GFO_2223"/>
    <property type="match status" value="1"/>
</dbReference>
<evidence type="ECO:0000256" key="3">
    <source>
        <dbReference type="ARBA" id="ARBA00022801"/>
    </source>
</evidence>
<dbReference type="InterPro" id="IPR023828">
    <property type="entry name" value="Peptidase_S8_Ser-AS"/>
</dbReference>
<feature type="active site" description="Charge relay system" evidence="5">
    <location>
        <position position="181"/>
    </location>
</feature>
<evidence type="ECO:0000256" key="2">
    <source>
        <dbReference type="ARBA" id="ARBA00022670"/>
    </source>
</evidence>
<evidence type="ECO:0000256" key="5">
    <source>
        <dbReference type="PROSITE-ProRule" id="PRU01240"/>
    </source>
</evidence>
<accession>A0A1H3SG50</accession>
<keyword evidence="2 5" id="KW-0645">Protease</keyword>
<dbReference type="PROSITE" id="PS00138">
    <property type="entry name" value="SUBTILASE_SER"/>
    <property type="match status" value="1"/>
</dbReference>